<feature type="DNA-binding region" description="H-T-H motif" evidence="4">
    <location>
        <begin position="29"/>
        <end position="48"/>
    </location>
</feature>
<dbReference type="KEGG" id="pib:BBD41_01165"/>
<dbReference type="SUPFAM" id="SSF48498">
    <property type="entry name" value="Tetracyclin repressor-like, C-terminal domain"/>
    <property type="match status" value="1"/>
</dbReference>
<evidence type="ECO:0000256" key="3">
    <source>
        <dbReference type="ARBA" id="ARBA00023163"/>
    </source>
</evidence>
<dbReference type="InterPro" id="IPR036271">
    <property type="entry name" value="Tet_transcr_reg_TetR-rel_C_sf"/>
</dbReference>
<evidence type="ECO:0000313" key="6">
    <source>
        <dbReference type="EMBL" id="ANY71306.1"/>
    </source>
</evidence>
<sequence>MARHKEFDTTEVLTKAMEYFWRHGYDGSSMNELVQHVGIKAQSLYNAFGGKRDLYLAALKLYVNQSTVIATLEQTPSGKQAIIKVFHDLLSSLAQPEHRAKGCFMVNTCVELAPHDAEIADFVEKESKRVEDAYLLALSRAKEQGELADRHQDLRALARYLNNAQSGLIVTAKSVSDPAVLEDIIRVTLSIFD</sequence>
<keyword evidence="2 4" id="KW-0238">DNA-binding</keyword>
<gene>
    <name evidence="7" type="ORF">BBD40_05190</name>
    <name evidence="6" type="ORF">BBD41_01165</name>
</gene>
<dbReference type="Pfam" id="PF16925">
    <property type="entry name" value="TetR_C_13"/>
    <property type="match status" value="1"/>
</dbReference>
<dbReference type="PROSITE" id="PS50977">
    <property type="entry name" value="HTH_TETR_2"/>
    <property type="match status" value="1"/>
</dbReference>
<dbReference type="RefSeq" id="WP_157929252.1">
    <property type="nucleotide sequence ID" value="NZ_CP016809.1"/>
</dbReference>
<evidence type="ECO:0000256" key="4">
    <source>
        <dbReference type="PROSITE-ProRule" id="PRU00335"/>
    </source>
</evidence>
<evidence type="ECO:0000256" key="2">
    <source>
        <dbReference type="ARBA" id="ARBA00023125"/>
    </source>
</evidence>
<organism evidence="6">
    <name type="scientific">Paenibacillus ihbetae</name>
    <dbReference type="NCBI Taxonomy" id="1870820"/>
    <lineage>
        <taxon>Bacteria</taxon>
        <taxon>Bacillati</taxon>
        <taxon>Bacillota</taxon>
        <taxon>Bacilli</taxon>
        <taxon>Bacillales</taxon>
        <taxon>Paenibacillaceae</taxon>
        <taxon>Paenibacillus</taxon>
    </lineage>
</organism>
<dbReference type="AlphaFoldDB" id="A0A1B2DUB6"/>
<protein>
    <recommendedName>
        <fullName evidence="5">HTH tetR-type domain-containing protein</fullName>
    </recommendedName>
</protein>
<evidence type="ECO:0000256" key="1">
    <source>
        <dbReference type="ARBA" id="ARBA00023015"/>
    </source>
</evidence>
<accession>A0A1B2DUB6</accession>
<evidence type="ECO:0000313" key="8">
    <source>
        <dbReference type="Proteomes" id="UP000189059"/>
    </source>
</evidence>
<dbReference type="Gene3D" id="1.10.357.10">
    <property type="entry name" value="Tetracycline Repressor, domain 2"/>
    <property type="match status" value="1"/>
</dbReference>
<evidence type="ECO:0000313" key="7">
    <source>
        <dbReference type="EMBL" id="OOC61333.1"/>
    </source>
</evidence>
<dbReference type="Proteomes" id="UP000189059">
    <property type="component" value="Unassembled WGS sequence"/>
</dbReference>
<keyword evidence="1" id="KW-0805">Transcription regulation</keyword>
<dbReference type="Gene3D" id="1.10.10.60">
    <property type="entry name" value="Homeodomain-like"/>
    <property type="match status" value="1"/>
</dbReference>
<dbReference type="InterPro" id="IPR009057">
    <property type="entry name" value="Homeodomain-like_sf"/>
</dbReference>
<dbReference type="InterPro" id="IPR011075">
    <property type="entry name" value="TetR_C"/>
</dbReference>
<keyword evidence="8" id="KW-1185">Reference proteome</keyword>
<dbReference type="GO" id="GO:0003677">
    <property type="term" value="F:DNA binding"/>
    <property type="evidence" value="ECO:0007669"/>
    <property type="project" value="UniProtKB-UniRule"/>
</dbReference>
<feature type="domain" description="HTH tetR-type" evidence="5">
    <location>
        <begin position="6"/>
        <end position="66"/>
    </location>
</feature>
<reference evidence="7 8" key="2">
    <citation type="submission" date="2016-12" db="EMBL/GenBank/DDBJ databases">
        <title>Genome sequencing and description of Paenibacillus sp. nov. from high altitude lake in the Indian Trans- Himalayas.</title>
        <authorList>
            <person name="Kiran S."/>
            <person name="Swarnkar M.K."/>
            <person name="Rana A."/>
            <person name="Tewari R."/>
            <person name="Gulati A."/>
        </authorList>
    </citation>
    <scope>NUCLEOTIDE SEQUENCE [LARGE SCALE GENOMIC DNA]</scope>
    <source>
        <strain evidence="7 8">IHBB 9951</strain>
    </source>
</reference>
<proteinExistence type="predicted"/>
<dbReference type="InterPro" id="IPR001647">
    <property type="entry name" value="HTH_TetR"/>
</dbReference>
<dbReference type="PANTHER" id="PTHR47506:SF1">
    <property type="entry name" value="HTH-TYPE TRANSCRIPTIONAL REGULATOR YJDC"/>
    <property type="match status" value="1"/>
</dbReference>
<reference evidence="6" key="1">
    <citation type="submission" date="2016-08" db="EMBL/GenBank/DDBJ databases">
        <title>Complete Genome Seqeunce of Paenibacillus sp. nov. IHBB 9852 from high altitute lake of Indian trans-Himalayas.</title>
        <authorList>
            <person name="Kiran S."/>
            <person name="Swarnkar M.K."/>
            <person name="Rana A."/>
            <person name="Tewari R."/>
            <person name="Gulati A."/>
        </authorList>
    </citation>
    <scope>NUCLEOTIDE SEQUENCE [LARGE SCALE GENOMIC DNA]</scope>
    <source>
        <strain evidence="6">IHBB 9852</strain>
    </source>
</reference>
<dbReference type="EMBL" id="CP016809">
    <property type="protein sequence ID" value="ANY71306.1"/>
    <property type="molecule type" value="Genomic_DNA"/>
</dbReference>
<dbReference type="Pfam" id="PF00440">
    <property type="entry name" value="TetR_N"/>
    <property type="match status" value="1"/>
</dbReference>
<dbReference type="EMBL" id="MRVI01000001">
    <property type="protein sequence ID" value="OOC61333.1"/>
    <property type="molecule type" value="Genomic_DNA"/>
</dbReference>
<evidence type="ECO:0000259" key="5">
    <source>
        <dbReference type="PROSITE" id="PS50977"/>
    </source>
</evidence>
<name>A0A1B2DUB6_9BACL</name>
<keyword evidence="3" id="KW-0804">Transcription</keyword>
<dbReference type="SUPFAM" id="SSF46689">
    <property type="entry name" value="Homeodomain-like"/>
    <property type="match status" value="1"/>
</dbReference>
<dbReference type="PANTHER" id="PTHR47506">
    <property type="entry name" value="TRANSCRIPTIONAL REGULATORY PROTEIN"/>
    <property type="match status" value="1"/>
</dbReference>